<feature type="transmembrane region" description="Helical" evidence="1">
    <location>
        <begin position="87"/>
        <end position="106"/>
    </location>
</feature>
<keyword evidence="1 2" id="KW-0812">Transmembrane</keyword>
<dbReference type="EMBL" id="CYKH01001710">
    <property type="protein sequence ID" value="CUG89150.1"/>
    <property type="molecule type" value="Genomic_DNA"/>
</dbReference>
<reference evidence="3" key="1">
    <citation type="submission" date="2015-09" db="EMBL/GenBank/DDBJ databases">
        <authorList>
            <consortium name="Pathogen Informatics"/>
        </authorList>
    </citation>
    <scope>NUCLEOTIDE SEQUENCE [LARGE SCALE GENOMIC DNA]</scope>
    <source>
        <strain evidence="3">Lake Konstanz</strain>
    </source>
</reference>
<gene>
    <name evidence="2" type="ORF">BSAL_19575</name>
</gene>
<dbReference type="SUPFAM" id="SSF103481">
    <property type="entry name" value="Multidrug resistance efflux transporter EmrE"/>
    <property type="match status" value="1"/>
</dbReference>
<evidence type="ECO:0000256" key="1">
    <source>
        <dbReference type="SAM" id="Phobius"/>
    </source>
</evidence>
<dbReference type="OrthoDB" id="10261634at2759"/>
<keyword evidence="1" id="KW-1133">Transmembrane helix</keyword>
<dbReference type="AlphaFoldDB" id="A0A0S4JI65"/>
<name>A0A0S4JI65_BODSA</name>
<feature type="transmembrane region" description="Helical" evidence="1">
    <location>
        <begin position="112"/>
        <end position="129"/>
    </location>
</feature>
<evidence type="ECO:0000313" key="2">
    <source>
        <dbReference type="EMBL" id="CUG89150.1"/>
    </source>
</evidence>
<dbReference type="InterPro" id="IPR037185">
    <property type="entry name" value="EmrE-like"/>
</dbReference>
<organism evidence="2 3">
    <name type="scientific">Bodo saltans</name>
    <name type="common">Flagellated protozoan</name>
    <dbReference type="NCBI Taxonomy" id="75058"/>
    <lineage>
        <taxon>Eukaryota</taxon>
        <taxon>Discoba</taxon>
        <taxon>Euglenozoa</taxon>
        <taxon>Kinetoplastea</taxon>
        <taxon>Metakinetoplastina</taxon>
        <taxon>Eubodonida</taxon>
        <taxon>Bodonidae</taxon>
        <taxon>Bodo</taxon>
    </lineage>
</organism>
<keyword evidence="3" id="KW-1185">Reference proteome</keyword>
<dbReference type="Proteomes" id="UP000051952">
    <property type="component" value="Unassembled WGS sequence"/>
</dbReference>
<sequence>MMFSGEVPVLRSVVNYLLGGTGTLGGEQSSMPYFLTMLNSGNRVDVAASLYPQRLWMHLLLNATLISMMNYVIFLNCSVNSPLAHAVTGNVKGVITVIAGIVLFSVPMRPMAMVGIVVGFSGGAWFSLVKLQHQQAKGAVVQSGAITKATNGGSAEGIDVCTS</sequence>
<dbReference type="VEuPathDB" id="TriTrypDB:BSAL_19575"/>
<proteinExistence type="predicted"/>
<feature type="transmembrane region" description="Helical" evidence="1">
    <location>
        <begin position="55"/>
        <end position="75"/>
    </location>
</feature>
<evidence type="ECO:0000313" key="3">
    <source>
        <dbReference type="Proteomes" id="UP000051952"/>
    </source>
</evidence>
<protein>
    <submittedName>
        <fullName evidence="2">Transmembrane protein, putative</fullName>
    </submittedName>
</protein>
<accession>A0A0S4JI65</accession>
<keyword evidence="1" id="KW-0472">Membrane</keyword>